<evidence type="ECO:0000313" key="2">
    <source>
        <dbReference type="EMBL" id="EDO26838.1"/>
    </source>
</evidence>
<dbReference type="InterPro" id="IPR032675">
    <property type="entry name" value="LRR_dom_sf"/>
</dbReference>
<evidence type="ECO:0000259" key="1">
    <source>
        <dbReference type="Pfam" id="PF25372"/>
    </source>
</evidence>
<dbReference type="OMA" id="KECPLED"/>
<keyword evidence="3" id="KW-1185">Reference proteome</keyword>
<protein>
    <recommendedName>
        <fullName evidence="1">F-box/LRR-repeat protein 15-like leucin rich repeat domain-containing protein</fullName>
    </recommendedName>
</protein>
<dbReference type="EMBL" id="DS474567">
    <property type="protein sequence ID" value="EDO26838.1"/>
    <property type="molecule type" value="Genomic_DNA"/>
</dbReference>
<name>A7TAX9_NEMVE</name>
<dbReference type="InterPro" id="IPR006553">
    <property type="entry name" value="Leu-rich_rpt_Cys-con_subtyp"/>
</dbReference>
<feature type="domain" description="F-box/LRR-repeat protein 15-like leucin rich repeat" evidence="1">
    <location>
        <begin position="4"/>
        <end position="145"/>
    </location>
</feature>
<dbReference type="SMART" id="SM00367">
    <property type="entry name" value="LRR_CC"/>
    <property type="match status" value="5"/>
</dbReference>
<reference evidence="2 3" key="1">
    <citation type="journal article" date="2007" name="Science">
        <title>Sea anemone genome reveals ancestral eumetazoan gene repertoire and genomic organization.</title>
        <authorList>
            <person name="Putnam N.H."/>
            <person name="Srivastava M."/>
            <person name="Hellsten U."/>
            <person name="Dirks B."/>
            <person name="Chapman J."/>
            <person name="Salamov A."/>
            <person name="Terry A."/>
            <person name="Shapiro H."/>
            <person name="Lindquist E."/>
            <person name="Kapitonov V.V."/>
            <person name="Jurka J."/>
            <person name="Genikhovich G."/>
            <person name="Grigoriev I.V."/>
            <person name="Lucas S.M."/>
            <person name="Steele R.E."/>
            <person name="Finnerty J.R."/>
            <person name="Technau U."/>
            <person name="Martindale M.Q."/>
            <person name="Rokhsar D.S."/>
        </authorList>
    </citation>
    <scope>NUCLEOTIDE SEQUENCE [LARGE SCALE GENOMIC DNA]</scope>
    <source>
        <strain evidence="3">CH2 X CH6</strain>
    </source>
</reference>
<dbReference type="HOGENOM" id="CLU_1717846_0_0_1"/>
<dbReference type="Proteomes" id="UP000001593">
    <property type="component" value="Unassembled WGS sequence"/>
</dbReference>
<dbReference type="Pfam" id="PF25372">
    <property type="entry name" value="DUF7885"/>
    <property type="match status" value="1"/>
</dbReference>
<sequence>LCQGCPEIQEMKLNQCPFITSAALFHISKYCPNIDHLSLEHNIKILDDGVKELVSRCRRLKRLQLNSCGISGEGAKSIASYSRHMTILDIRYCTTLNDDIVKEIVCGCPNLVILNLSLCFNVTDKSAGHIVQHCTKLSSLYLVHCRISDEGGR</sequence>
<dbReference type="eggNOG" id="KOG4341">
    <property type="taxonomic scope" value="Eukaryota"/>
</dbReference>
<accession>A7TAX9</accession>
<dbReference type="AlphaFoldDB" id="A7TAX9"/>
<evidence type="ECO:0000313" key="3">
    <source>
        <dbReference type="Proteomes" id="UP000001593"/>
    </source>
</evidence>
<dbReference type="PANTHER" id="PTHR13318">
    <property type="entry name" value="PARTNER OF PAIRED, ISOFORM B-RELATED"/>
    <property type="match status" value="1"/>
</dbReference>
<dbReference type="SUPFAM" id="SSF52047">
    <property type="entry name" value="RNI-like"/>
    <property type="match status" value="1"/>
</dbReference>
<gene>
    <name evidence="2" type="ORF">NEMVEDRAFT_v1g152875</name>
</gene>
<dbReference type="PhylomeDB" id="A7TAX9"/>
<dbReference type="InParanoid" id="A7TAX9"/>
<organism evidence="2 3">
    <name type="scientific">Nematostella vectensis</name>
    <name type="common">Starlet sea anemone</name>
    <dbReference type="NCBI Taxonomy" id="45351"/>
    <lineage>
        <taxon>Eukaryota</taxon>
        <taxon>Metazoa</taxon>
        <taxon>Cnidaria</taxon>
        <taxon>Anthozoa</taxon>
        <taxon>Hexacorallia</taxon>
        <taxon>Actiniaria</taxon>
        <taxon>Edwardsiidae</taxon>
        <taxon>Nematostella</taxon>
    </lineage>
</organism>
<feature type="non-terminal residue" evidence="2">
    <location>
        <position position="1"/>
    </location>
</feature>
<dbReference type="Gene3D" id="3.80.10.10">
    <property type="entry name" value="Ribonuclease Inhibitor"/>
    <property type="match status" value="1"/>
</dbReference>
<dbReference type="KEGG" id="nve:5497053"/>
<proteinExistence type="predicted"/>
<dbReference type="InterPro" id="IPR057207">
    <property type="entry name" value="FBXL15_LRR"/>
</dbReference>